<dbReference type="Gene3D" id="3.40.50.1820">
    <property type="entry name" value="alpha/beta hydrolase"/>
    <property type="match status" value="1"/>
</dbReference>
<sequence length="274" mass="31615">MLLHSVYLYVVEFQNMQTETKLSLDKIAIKKIGNYSNKPTIIFLHDSLGCIELWRDFPQQLSDFAQCNVLVYDRQGYGKSSPFSYSKRDNYYVELEADILNELLNYWQIEKAILFGHSDGGSIALITAAKYPTKILGIITEGAHVFVEDITLKGINEAKVQFETTDLKTKLEKYHGEKTEAMFWAWASTWTTDEFKSWNIENFLPMIECNSLIIQGEEDEFGSLMQVESIVKNSRGNSEKLIIPNIKHNPHKETPELILEKSSEFINQFTNEKF</sequence>
<dbReference type="Pfam" id="PF00561">
    <property type="entry name" value="Abhydrolase_1"/>
    <property type="match status" value="1"/>
</dbReference>
<keyword evidence="3" id="KW-1185">Reference proteome</keyword>
<dbReference type="InterPro" id="IPR029058">
    <property type="entry name" value="AB_hydrolase_fold"/>
</dbReference>
<dbReference type="Proteomes" id="UP000198648">
    <property type="component" value="Unassembled WGS sequence"/>
</dbReference>
<evidence type="ECO:0000259" key="1">
    <source>
        <dbReference type="Pfam" id="PF00561"/>
    </source>
</evidence>
<organism evidence="2 3">
    <name type="scientific">Flavobacterium urocaniciphilum</name>
    <dbReference type="NCBI Taxonomy" id="1299341"/>
    <lineage>
        <taxon>Bacteria</taxon>
        <taxon>Pseudomonadati</taxon>
        <taxon>Bacteroidota</taxon>
        <taxon>Flavobacteriia</taxon>
        <taxon>Flavobacteriales</taxon>
        <taxon>Flavobacteriaceae</taxon>
        <taxon>Flavobacterium</taxon>
    </lineage>
</organism>
<reference evidence="2 3" key="1">
    <citation type="submission" date="2016-10" db="EMBL/GenBank/DDBJ databases">
        <authorList>
            <person name="de Groot N.N."/>
        </authorList>
    </citation>
    <scope>NUCLEOTIDE SEQUENCE [LARGE SCALE GENOMIC DNA]</scope>
    <source>
        <strain evidence="2 3">DSM 27078</strain>
    </source>
</reference>
<dbReference type="InterPro" id="IPR000073">
    <property type="entry name" value="AB_hydrolase_1"/>
</dbReference>
<dbReference type="GO" id="GO:0017171">
    <property type="term" value="F:serine hydrolase activity"/>
    <property type="evidence" value="ECO:0007669"/>
    <property type="project" value="TreeGrafter"/>
</dbReference>
<accession>A0A1H8YSR6</accession>
<evidence type="ECO:0000313" key="3">
    <source>
        <dbReference type="Proteomes" id="UP000198648"/>
    </source>
</evidence>
<dbReference type="STRING" id="1299341.SAMN05444005_101147"/>
<dbReference type="SUPFAM" id="SSF53474">
    <property type="entry name" value="alpha/beta-Hydrolases"/>
    <property type="match status" value="1"/>
</dbReference>
<dbReference type="PANTHER" id="PTHR46331:SF2">
    <property type="entry name" value="VALACYCLOVIR HYDROLASE"/>
    <property type="match status" value="1"/>
</dbReference>
<evidence type="ECO:0000313" key="2">
    <source>
        <dbReference type="EMBL" id="SEP55177.1"/>
    </source>
</evidence>
<name>A0A1H8YSR6_9FLAO</name>
<gene>
    <name evidence="2" type="ORF">SAMN05444005_101147</name>
</gene>
<dbReference type="PANTHER" id="PTHR46331">
    <property type="entry name" value="VALACYCLOVIR HYDROLASE"/>
    <property type="match status" value="1"/>
</dbReference>
<feature type="domain" description="AB hydrolase-1" evidence="1">
    <location>
        <begin position="39"/>
        <end position="186"/>
    </location>
</feature>
<dbReference type="AlphaFoldDB" id="A0A1H8YSR6"/>
<protein>
    <submittedName>
        <fullName evidence="2">Pimeloyl-ACP methyl ester carboxylesterase</fullName>
    </submittedName>
</protein>
<proteinExistence type="predicted"/>
<dbReference type="EMBL" id="FOEI01000001">
    <property type="protein sequence ID" value="SEP55177.1"/>
    <property type="molecule type" value="Genomic_DNA"/>
</dbReference>